<dbReference type="GO" id="GO:0022857">
    <property type="term" value="F:transmembrane transporter activity"/>
    <property type="evidence" value="ECO:0007669"/>
    <property type="project" value="UniProtKB-UniRule"/>
</dbReference>
<feature type="transmembrane region" description="Helical" evidence="9">
    <location>
        <begin position="90"/>
        <end position="110"/>
    </location>
</feature>
<evidence type="ECO:0000256" key="4">
    <source>
        <dbReference type="ARBA" id="ARBA00022519"/>
    </source>
</evidence>
<evidence type="ECO:0000256" key="1">
    <source>
        <dbReference type="ARBA" id="ARBA00004429"/>
    </source>
</evidence>
<evidence type="ECO:0000256" key="3">
    <source>
        <dbReference type="ARBA" id="ARBA00022475"/>
    </source>
</evidence>
<dbReference type="GO" id="GO:0015740">
    <property type="term" value="P:C4-dicarboxylate transport"/>
    <property type="evidence" value="ECO:0007669"/>
    <property type="project" value="TreeGrafter"/>
</dbReference>
<evidence type="ECO:0000256" key="6">
    <source>
        <dbReference type="ARBA" id="ARBA00022989"/>
    </source>
</evidence>
<sequence length="167" mass="17710">MRAAFAAILSAVSALCRWGTLAAIGVLIVVVTIQVLGRIPGFPSPAWTEEVARFALVHLVAFSCGLALLRGELVNVDMFILLLPKPAQRAVARLVDVAILVFAVAIIPGAWDYVVGSIGERARSINVPMIWVYVVTLIIPVSLAFFSIARLAGLGRDAAPPSHGETV</sequence>
<keyword evidence="2 9" id="KW-0813">Transport</keyword>
<keyword evidence="3" id="KW-1003">Cell membrane</keyword>
<dbReference type="OrthoDB" id="5878939at2"/>
<dbReference type="PANTHER" id="PTHR35011">
    <property type="entry name" value="2,3-DIKETO-L-GULONATE TRAP TRANSPORTER SMALL PERMEASE PROTEIN YIAM"/>
    <property type="match status" value="1"/>
</dbReference>
<keyword evidence="7 9" id="KW-0472">Membrane</keyword>
<evidence type="ECO:0000256" key="9">
    <source>
        <dbReference type="RuleBase" id="RU369079"/>
    </source>
</evidence>
<comment type="subunit">
    <text evidence="9">The complex comprises the extracytoplasmic solute receptor protein and the two transmembrane proteins.</text>
</comment>
<dbReference type="Pfam" id="PF04290">
    <property type="entry name" value="DctQ"/>
    <property type="match status" value="1"/>
</dbReference>
<keyword evidence="5 9" id="KW-0812">Transmembrane</keyword>
<evidence type="ECO:0000256" key="5">
    <source>
        <dbReference type="ARBA" id="ARBA00022692"/>
    </source>
</evidence>
<evidence type="ECO:0000259" key="10">
    <source>
        <dbReference type="Pfam" id="PF04290"/>
    </source>
</evidence>
<comment type="caution">
    <text evidence="9">Lacks conserved residue(s) required for the propagation of feature annotation.</text>
</comment>
<dbReference type="PANTHER" id="PTHR35011:SF2">
    <property type="entry name" value="2,3-DIKETO-L-GULONATE TRAP TRANSPORTER SMALL PERMEASE PROTEIN YIAM"/>
    <property type="match status" value="1"/>
</dbReference>
<dbReference type="InterPro" id="IPR055348">
    <property type="entry name" value="DctQ"/>
</dbReference>
<evidence type="ECO:0000256" key="7">
    <source>
        <dbReference type="ARBA" id="ARBA00023136"/>
    </source>
</evidence>
<protein>
    <recommendedName>
        <fullName evidence="9">TRAP transporter small permease protein</fullName>
    </recommendedName>
</protein>
<reference evidence="11 12" key="1">
    <citation type="journal article" date="2013" name="Int. J. Syst. Evol. Microbiol.">
        <title>Azospirillum humicireducens sp. nov., a nitrogen-fixing bacterium isolated from a microbial fuel cell.</title>
        <authorList>
            <person name="Zhou S."/>
            <person name="Han L."/>
            <person name="Wang Y."/>
            <person name="Yang G."/>
            <person name="Zhuang L."/>
            <person name="Hu P."/>
        </authorList>
    </citation>
    <scope>NUCLEOTIDE SEQUENCE [LARGE SCALE GENOMIC DNA]</scope>
    <source>
        <strain evidence="11 12">SgZ-5</strain>
    </source>
</reference>
<organism evidence="11 12">
    <name type="scientific">Azospirillum humicireducens</name>
    <dbReference type="NCBI Taxonomy" id="1226968"/>
    <lineage>
        <taxon>Bacteria</taxon>
        <taxon>Pseudomonadati</taxon>
        <taxon>Pseudomonadota</taxon>
        <taxon>Alphaproteobacteria</taxon>
        <taxon>Rhodospirillales</taxon>
        <taxon>Azospirillaceae</taxon>
        <taxon>Azospirillum</taxon>
    </lineage>
</organism>
<keyword evidence="12" id="KW-1185">Reference proteome</keyword>
<evidence type="ECO:0000313" key="12">
    <source>
        <dbReference type="Proteomes" id="UP000077405"/>
    </source>
</evidence>
<dbReference type="InterPro" id="IPR007387">
    <property type="entry name" value="TRAP_DctQ"/>
</dbReference>
<comment type="similarity">
    <text evidence="8 9">Belongs to the TRAP transporter small permease family.</text>
</comment>
<feature type="domain" description="Tripartite ATP-independent periplasmic transporters DctQ component" evidence="10">
    <location>
        <begin position="27"/>
        <end position="153"/>
    </location>
</feature>
<keyword evidence="4 9" id="KW-0997">Cell inner membrane</keyword>
<dbReference type="KEGG" id="ahu:A6A40_13175"/>
<name>A0A160JJ83_9PROT</name>
<proteinExistence type="inferred from homology"/>
<evidence type="ECO:0000313" key="11">
    <source>
        <dbReference type="EMBL" id="ANC93233.1"/>
    </source>
</evidence>
<dbReference type="STRING" id="1226968.A6A40_13175"/>
<dbReference type="GO" id="GO:0005886">
    <property type="term" value="C:plasma membrane"/>
    <property type="evidence" value="ECO:0007669"/>
    <property type="project" value="UniProtKB-SubCell"/>
</dbReference>
<feature type="transmembrane region" description="Helical" evidence="9">
    <location>
        <begin position="130"/>
        <end position="149"/>
    </location>
</feature>
<dbReference type="AlphaFoldDB" id="A0A160JJ83"/>
<evidence type="ECO:0000256" key="8">
    <source>
        <dbReference type="ARBA" id="ARBA00038436"/>
    </source>
</evidence>
<comment type="subcellular location">
    <subcellularLocation>
        <location evidence="1 9">Cell inner membrane</location>
        <topology evidence="1 9">Multi-pass membrane protein</topology>
    </subcellularLocation>
</comment>
<dbReference type="RefSeq" id="WP_063636290.1">
    <property type="nucleotide sequence ID" value="NZ_CP015285.1"/>
</dbReference>
<keyword evidence="6 9" id="KW-1133">Transmembrane helix</keyword>
<feature type="transmembrane region" description="Helical" evidence="9">
    <location>
        <begin position="51"/>
        <end position="69"/>
    </location>
</feature>
<comment type="function">
    <text evidence="9">Part of the tripartite ATP-independent periplasmic (TRAP) transport system.</text>
</comment>
<gene>
    <name evidence="11" type="ORF">A6A40_13175</name>
</gene>
<evidence type="ECO:0000256" key="2">
    <source>
        <dbReference type="ARBA" id="ARBA00022448"/>
    </source>
</evidence>
<dbReference type="EMBL" id="CP015285">
    <property type="protein sequence ID" value="ANC93233.1"/>
    <property type="molecule type" value="Genomic_DNA"/>
</dbReference>
<accession>A0A160JJ83</accession>
<dbReference type="Proteomes" id="UP000077405">
    <property type="component" value="Chromosome"/>
</dbReference>